<name>A0A7C4E1F0_CALS0</name>
<comment type="subcellular location">
    <subcellularLocation>
        <location evidence="4">Cytoplasm</location>
    </subcellularLocation>
</comment>
<dbReference type="HAMAP" id="MF_00243">
    <property type="entry name" value="NMN_adenylyltr"/>
    <property type="match status" value="1"/>
</dbReference>
<evidence type="ECO:0000256" key="5">
    <source>
        <dbReference type="NCBIfam" id="TIGR01527"/>
    </source>
</evidence>
<evidence type="ECO:0000256" key="2">
    <source>
        <dbReference type="ARBA" id="ARBA00022679"/>
    </source>
</evidence>
<dbReference type="SUPFAM" id="SSF52374">
    <property type="entry name" value="Nucleotidylyl transferase"/>
    <property type="match status" value="1"/>
</dbReference>
<dbReference type="GO" id="GO:0000309">
    <property type="term" value="F:nicotinamide-nucleotide adenylyltransferase activity"/>
    <property type="evidence" value="ECO:0007669"/>
    <property type="project" value="UniProtKB-UniRule"/>
</dbReference>
<comment type="catalytic activity">
    <reaction evidence="4">
        <text>beta-nicotinamide D-ribonucleotide + ATP + H(+) = diphosphate + NAD(+)</text>
        <dbReference type="Rhea" id="RHEA:21360"/>
        <dbReference type="ChEBI" id="CHEBI:14649"/>
        <dbReference type="ChEBI" id="CHEBI:15378"/>
        <dbReference type="ChEBI" id="CHEBI:30616"/>
        <dbReference type="ChEBI" id="CHEBI:33019"/>
        <dbReference type="ChEBI" id="CHEBI:57540"/>
        <dbReference type="EC" id="2.7.7.1"/>
    </reaction>
</comment>
<keyword evidence="4" id="KW-0067">ATP-binding</keyword>
<dbReference type="Gene3D" id="3.40.50.620">
    <property type="entry name" value="HUPs"/>
    <property type="match status" value="1"/>
</dbReference>
<keyword evidence="4" id="KW-0520">NAD</keyword>
<dbReference type="GO" id="GO:0005524">
    <property type="term" value="F:ATP binding"/>
    <property type="evidence" value="ECO:0007669"/>
    <property type="project" value="UniProtKB-KW"/>
</dbReference>
<organism evidence="7">
    <name type="scientific">Caldiarchaeum subterraneum</name>
    <dbReference type="NCBI Taxonomy" id="311458"/>
    <lineage>
        <taxon>Archaea</taxon>
        <taxon>Nitrososphaerota</taxon>
        <taxon>Candidatus Caldarchaeales</taxon>
        <taxon>Candidatus Caldarchaeaceae</taxon>
        <taxon>Candidatus Caldarchaeum</taxon>
    </lineage>
</organism>
<keyword evidence="4" id="KW-0662">Pyridine nucleotide biosynthesis</keyword>
<dbReference type="NCBIfam" id="TIGR01527">
    <property type="entry name" value="arch_NMN_Atrans"/>
    <property type="match status" value="1"/>
</dbReference>
<evidence type="ECO:0000256" key="4">
    <source>
        <dbReference type="HAMAP-Rule" id="MF_00243"/>
    </source>
</evidence>
<dbReference type="InterPro" id="IPR004821">
    <property type="entry name" value="Cyt_trans-like"/>
</dbReference>
<proteinExistence type="inferred from homology"/>
<comment type="similarity">
    <text evidence="1 4">Belongs to the archaeal NMN adenylyltransferase family.</text>
</comment>
<dbReference type="NCBIfam" id="NF002243">
    <property type="entry name" value="PRK01153.1"/>
    <property type="match status" value="1"/>
</dbReference>
<comment type="caution">
    <text evidence="7">The sequence shown here is derived from an EMBL/GenBank/DDBJ whole genome shotgun (WGS) entry which is preliminary data.</text>
</comment>
<dbReference type="EMBL" id="DTAD01000055">
    <property type="protein sequence ID" value="HGN90480.1"/>
    <property type="molecule type" value="Genomic_DNA"/>
</dbReference>
<evidence type="ECO:0000256" key="1">
    <source>
        <dbReference type="ARBA" id="ARBA00010124"/>
    </source>
</evidence>
<dbReference type="NCBIfam" id="TIGR00125">
    <property type="entry name" value="cyt_tran_rel"/>
    <property type="match status" value="1"/>
</dbReference>
<dbReference type="Pfam" id="PF01467">
    <property type="entry name" value="CTP_transf_like"/>
    <property type="match status" value="1"/>
</dbReference>
<sequence>MKRGLFIGRFQPFHLGHLRAVEHILRKEDELIIGIGSAQYSHTADNPFTAGERIEIIMKSLRQTVDTRRVYLIPIPDVGEHRLWVSQVISYCPSFQTVYSNNGLVKVLFEEAGYRVEPVPFFDRELMMGREIRRLISSGGDWRSRLHPDAAKYLAEMGAEKRLATILKPDF</sequence>
<keyword evidence="4" id="KW-0963">Cytoplasm</keyword>
<keyword evidence="4" id="KW-0547">Nucleotide-binding</keyword>
<feature type="domain" description="Cytidyltransferase-like" evidence="6">
    <location>
        <begin position="5"/>
        <end position="121"/>
    </location>
</feature>
<evidence type="ECO:0000256" key="3">
    <source>
        <dbReference type="ARBA" id="ARBA00022695"/>
    </source>
</evidence>
<gene>
    <name evidence="7" type="ORF">ENT82_05070</name>
</gene>
<dbReference type="GO" id="GO:0005737">
    <property type="term" value="C:cytoplasm"/>
    <property type="evidence" value="ECO:0007669"/>
    <property type="project" value="UniProtKB-SubCell"/>
</dbReference>
<protein>
    <recommendedName>
        <fullName evidence="4 5">Nicotinamide-nucleotide adenylyltransferase</fullName>
        <ecNumber evidence="4 5">2.7.7.1</ecNumber>
    </recommendedName>
    <alternativeName>
        <fullName evidence="4">NAD(+) diphosphorylase</fullName>
    </alternativeName>
    <alternativeName>
        <fullName evidence="4">NAD(+) pyrophosphorylase</fullName>
    </alternativeName>
    <alternativeName>
        <fullName evidence="4">NMN adenylyltransferase</fullName>
    </alternativeName>
</protein>
<dbReference type="AlphaFoldDB" id="A0A7C4E1F0"/>
<evidence type="ECO:0000259" key="6">
    <source>
        <dbReference type="Pfam" id="PF01467"/>
    </source>
</evidence>
<dbReference type="EC" id="2.7.7.1" evidence="4 5"/>
<comment type="pathway">
    <text evidence="4">Cofactor biosynthesis; NAD(+) biosynthesis; NAD(+) from nicotinamide D-ribonucleotide: step 1/1.</text>
</comment>
<dbReference type="UniPathway" id="UPA00253">
    <property type="reaction ID" value="UER00600"/>
</dbReference>
<dbReference type="GO" id="GO:0009435">
    <property type="term" value="P:NAD+ biosynthetic process"/>
    <property type="evidence" value="ECO:0007669"/>
    <property type="project" value="UniProtKB-UniRule"/>
</dbReference>
<accession>A0A7C4E1F0</accession>
<dbReference type="PANTHER" id="PTHR21342:SF0">
    <property type="entry name" value="BIFUNCTIONAL NMN ADENYLYLTRANSFERASE_NUDIX HYDROLASE"/>
    <property type="match status" value="1"/>
</dbReference>
<reference evidence="7" key="1">
    <citation type="journal article" date="2020" name="mSystems">
        <title>Genome- and Community-Level Interaction Insights into Carbon Utilization and Element Cycling Functions of Hydrothermarchaeota in Hydrothermal Sediment.</title>
        <authorList>
            <person name="Zhou Z."/>
            <person name="Liu Y."/>
            <person name="Xu W."/>
            <person name="Pan J."/>
            <person name="Luo Z.H."/>
            <person name="Li M."/>
        </authorList>
    </citation>
    <scope>NUCLEOTIDE SEQUENCE [LARGE SCALE GENOMIC DNA]</scope>
    <source>
        <strain evidence="7">SpSt-613</strain>
    </source>
</reference>
<dbReference type="InterPro" id="IPR006418">
    <property type="entry name" value="NMN_Atrans_arc"/>
</dbReference>
<keyword evidence="3 4" id="KW-0548">Nucleotidyltransferase</keyword>
<evidence type="ECO:0000313" key="7">
    <source>
        <dbReference type="EMBL" id="HGN90480.1"/>
    </source>
</evidence>
<dbReference type="InterPro" id="IPR014729">
    <property type="entry name" value="Rossmann-like_a/b/a_fold"/>
</dbReference>
<dbReference type="PANTHER" id="PTHR21342">
    <property type="entry name" value="PHOSPHOPANTETHEINE ADENYLYLTRANSFERASE"/>
    <property type="match status" value="1"/>
</dbReference>
<keyword evidence="2 4" id="KW-0808">Transferase</keyword>